<protein>
    <submittedName>
        <fullName evidence="1">Uncharacterized protein</fullName>
    </submittedName>
</protein>
<evidence type="ECO:0000313" key="1">
    <source>
        <dbReference type="EMBL" id="PXF61508.1"/>
    </source>
</evidence>
<gene>
    <name evidence="1" type="ORF">C4B59_04560</name>
</gene>
<organism evidence="1 2">
    <name type="scientific">Candidatus Methanogaster sp</name>
    <dbReference type="NCBI Taxonomy" id="3386292"/>
    <lineage>
        <taxon>Archaea</taxon>
        <taxon>Methanobacteriati</taxon>
        <taxon>Methanobacteriota</taxon>
        <taxon>Stenosarchaea group</taxon>
        <taxon>Methanomicrobia</taxon>
        <taxon>Methanosarcinales</taxon>
        <taxon>ANME-2 cluster</taxon>
        <taxon>Candidatus Methanogasteraceae</taxon>
        <taxon>Candidatus Methanogaster</taxon>
    </lineage>
</organism>
<feature type="non-terminal residue" evidence="1">
    <location>
        <position position="197"/>
    </location>
</feature>
<comment type="caution">
    <text evidence="1">The sequence shown here is derived from an EMBL/GenBank/DDBJ whole genome shotgun (WGS) entry which is preliminary data.</text>
</comment>
<reference evidence="1" key="1">
    <citation type="submission" date="2018-01" db="EMBL/GenBank/DDBJ databases">
        <authorList>
            <person name="Krukenberg V."/>
        </authorList>
    </citation>
    <scope>NUCLEOTIDE SEQUENCE</scope>
    <source>
        <strain evidence="1">E20ANME2</strain>
    </source>
</reference>
<dbReference type="Proteomes" id="UP000248329">
    <property type="component" value="Unassembled WGS sequence"/>
</dbReference>
<name>A0AC61L578_9EURY</name>
<sequence>MTLNWYLKHHHHSYYSLVEPYREDGNNRHRVIKYLGSLTQGEVQQIRRGLAVMKKLEVETIKVEDLIFENHWRYLDVAFLDFIWKQWKLSKIFPQSDGKDVQTSEIVELLTVYHCLDPGSYLSAVDWFNKTALDRILHIDNHRINKSRIFRELDVIEDRKEDIERYLYKTLKERDEESLHVVFYDLTDSYFEGRRCE</sequence>
<accession>A0AC61L578</accession>
<evidence type="ECO:0000313" key="2">
    <source>
        <dbReference type="Proteomes" id="UP000248329"/>
    </source>
</evidence>
<dbReference type="EMBL" id="PQXF01000005">
    <property type="protein sequence ID" value="PXF61508.1"/>
    <property type="molecule type" value="Genomic_DNA"/>
</dbReference>
<proteinExistence type="predicted"/>